<dbReference type="OrthoDB" id="978855at2"/>
<evidence type="ECO:0000313" key="3">
    <source>
        <dbReference type="Proteomes" id="UP000193804"/>
    </source>
</evidence>
<proteinExistence type="predicted"/>
<reference evidence="3" key="1">
    <citation type="submission" date="2017-04" db="EMBL/GenBank/DDBJ databases">
        <authorList>
            <person name="Varghese N."/>
            <person name="Submissions S."/>
        </authorList>
    </citation>
    <scope>NUCLEOTIDE SEQUENCE [LARGE SCALE GENOMIC DNA]</scope>
    <source>
        <strain evidence="3">DSM 4125</strain>
    </source>
</reference>
<dbReference type="EMBL" id="FXAW01000003">
    <property type="protein sequence ID" value="SMG29898.1"/>
    <property type="molecule type" value="Genomic_DNA"/>
</dbReference>
<dbReference type="AlphaFoldDB" id="A0A1X7JNT2"/>
<keyword evidence="1" id="KW-0732">Signal</keyword>
<sequence length="254" mass="29217">MHCIKFLLFVSILLSTVKALPQSTLEKADQLFEERCEVIQDEKASSENIDKAINLYSQSTEEPERTIGLLKSYEFKASWTKVSEEEKRALYEKAIELAKTKSVQFPDNGAIAYWHVANYARWGDLIDITEAAQEGVIDEIKKLAEKAINLDKTYNQAGALRLLGGIHLEAPTIPLILTWPSNEKAKQLLTEAYRIAPQHPANAYLYAKMLHIVGNDKKSNTIFQELIEREERKHYFLVDQKYIQKGKDYYEENF</sequence>
<dbReference type="Gene3D" id="1.25.40.10">
    <property type="entry name" value="Tetratricopeptide repeat domain"/>
    <property type="match status" value="1"/>
</dbReference>
<dbReference type="RefSeq" id="WP_085516828.1">
    <property type="nucleotide sequence ID" value="NZ_FXAW01000003.1"/>
</dbReference>
<evidence type="ECO:0000256" key="1">
    <source>
        <dbReference type="SAM" id="SignalP"/>
    </source>
</evidence>
<protein>
    <recommendedName>
        <fullName evidence="4">Tetratricopeptide repeat-containing protein</fullName>
    </recommendedName>
</protein>
<feature type="chain" id="PRO_5013321828" description="Tetratricopeptide repeat-containing protein" evidence="1">
    <location>
        <begin position="20"/>
        <end position="254"/>
    </location>
</feature>
<gene>
    <name evidence="2" type="ORF">SAMN05661096_01919</name>
</gene>
<accession>A0A1X7JNT2</accession>
<name>A0A1X7JNT2_9BACT</name>
<feature type="signal peptide" evidence="1">
    <location>
        <begin position="1"/>
        <end position="19"/>
    </location>
</feature>
<dbReference type="InterPro" id="IPR011990">
    <property type="entry name" value="TPR-like_helical_dom_sf"/>
</dbReference>
<dbReference type="Proteomes" id="UP000193804">
    <property type="component" value="Unassembled WGS sequence"/>
</dbReference>
<organism evidence="2 3">
    <name type="scientific">Marivirga sericea</name>
    <dbReference type="NCBI Taxonomy" id="1028"/>
    <lineage>
        <taxon>Bacteria</taxon>
        <taxon>Pseudomonadati</taxon>
        <taxon>Bacteroidota</taxon>
        <taxon>Cytophagia</taxon>
        <taxon>Cytophagales</taxon>
        <taxon>Marivirgaceae</taxon>
        <taxon>Marivirga</taxon>
    </lineage>
</organism>
<evidence type="ECO:0008006" key="4">
    <source>
        <dbReference type="Google" id="ProtNLM"/>
    </source>
</evidence>
<evidence type="ECO:0000313" key="2">
    <source>
        <dbReference type="EMBL" id="SMG29898.1"/>
    </source>
</evidence>
<keyword evidence="3" id="KW-1185">Reference proteome</keyword>